<dbReference type="GO" id="GO:0043565">
    <property type="term" value="F:sequence-specific DNA binding"/>
    <property type="evidence" value="ECO:0007669"/>
    <property type="project" value="TreeGrafter"/>
</dbReference>
<dbReference type="PANTHER" id="PTHR30537">
    <property type="entry name" value="HTH-TYPE TRANSCRIPTIONAL REGULATOR"/>
    <property type="match status" value="1"/>
</dbReference>
<dbReference type="InterPro" id="IPR000847">
    <property type="entry name" value="LysR_HTH_N"/>
</dbReference>
<dbReference type="FunFam" id="1.10.10.10:FF:000001">
    <property type="entry name" value="LysR family transcriptional regulator"/>
    <property type="match status" value="1"/>
</dbReference>
<dbReference type="CDD" id="cd08432">
    <property type="entry name" value="PBP2_GcdR_TrpI_HvrB_AmpR_like"/>
    <property type="match status" value="1"/>
</dbReference>
<organism evidence="6 7">
    <name type="scientific">Brucella intermedia GD04153</name>
    <dbReference type="NCBI Taxonomy" id="2975438"/>
    <lineage>
        <taxon>Bacteria</taxon>
        <taxon>Pseudomonadati</taxon>
        <taxon>Pseudomonadota</taxon>
        <taxon>Alphaproteobacteria</taxon>
        <taxon>Hyphomicrobiales</taxon>
        <taxon>Brucellaceae</taxon>
        <taxon>Brucella/Ochrobactrum group</taxon>
        <taxon>Brucella</taxon>
    </lineage>
</organism>
<feature type="domain" description="HTH lysR-type" evidence="5">
    <location>
        <begin position="21"/>
        <end position="78"/>
    </location>
</feature>
<dbReference type="Pfam" id="PF03466">
    <property type="entry name" value="LysR_substrate"/>
    <property type="match status" value="1"/>
</dbReference>
<dbReference type="AlphaFoldDB" id="A0AA42KVQ2"/>
<dbReference type="SUPFAM" id="SSF46785">
    <property type="entry name" value="Winged helix' DNA-binding domain"/>
    <property type="match status" value="1"/>
</dbReference>
<comment type="similarity">
    <text evidence="1">Belongs to the LysR transcriptional regulatory family.</text>
</comment>
<dbReference type="PANTHER" id="PTHR30537:SF26">
    <property type="entry name" value="GLYCINE CLEAVAGE SYSTEM TRANSCRIPTIONAL ACTIVATOR"/>
    <property type="match status" value="1"/>
</dbReference>
<reference evidence="6" key="1">
    <citation type="submission" date="2022-09" db="EMBL/GenBank/DDBJ databases">
        <title>Intensive care unit water sources are persistently colonized with multi-drug resistant bacteria and are the site of extensive horizontal gene transfer of antibiotic resistance genes.</title>
        <authorList>
            <person name="Diorio-Toth L."/>
        </authorList>
    </citation>
    <scope>NUCLEOTIDE SEQUENCE</scope>
    <source>
        <strain evidence="6">GD04153</strain>
    </source>
</reference>
<dbReference type="GO" id="GO:0006351">
    <property type="term" value="P:DNA-templated transcription"/>
    <property type="evidence" value="ECO:0007669"/>
    <property type="project" value="TreeGrafter"/>
</dbReference>
<dbReference type="InterPro" id="IPR005119">
    <property type="entry name" value="LysR_subst-bd"/>
</dbReference>
<evidence type="ECO:0000313" key="6">
    <source>
        <dbReference type="EMBL" id="MDH0126847.1"/>
    </source>
</evidence>
<gene>
    <name evidence="6" type="ORF">N7376_23005</name>
</gene>
<evidence type="ECO:0000256" key="2">
    <source>
        <dbReference type="ARBA" id="ARBA00023015"/>
    </source>
</evidence>
<protein>
    <submittedName>
        <fullName evidence="6">LysR family transcriptional regulator</fullName>
    </submittedName>
</protein>
<dbReference type="InterPro" id="IPR036390">
    <property type="entry name" value="WH_DNA-bd_sf"/>
</dbReference>
<accession>A0AA42KVQ2</accession>
<dbReference type="Proteomes" id="UP001158087">
    <property type="component" value="Unassembled WGS sequence"/>
</dbReference>
<evidence type="ECO:0000313" key="7">
    <source>
        <dbReference type="Proteomes" id="UP001158087"/>
    </source>
</evidence>
<evidence type="ECO:0000256" key="1">
    <source>
        <dbReference type="ARBA" id="ARBA00009437"/>
    </source>
</evidence>
<comment type="caution">
    <text evidence="6">The sequence shown here is derived from an EMBL/GenBank/DDBJ whole genome shotgun (WGS) entry which is preliminary data.</text>
</comment>
<dbReference type="Pfam" id="PF00126">
    <property type="entry name" value="HTH_1"/>
    <property type="match status" value="1"/>
</dbReference>
<dbReference type="InterPro" id="IPR036388">
    <property type="entry name" value="WH-like_DNA-bd_sf"/>
</dbReference>
<evidence type="ECO:0000256" key="3">
    <source>
        <dbReference type="ARBA" id="ARBA00023125"/>
    </source>
</evidence>
<dbReference type="EMBL" id="JAODYY010000017">
    <property type="protein sequence ID" value="MDH0126847.1"/>
    <property type="molecule type" value="Genomic_DNA"/>
</dbReference>
<dbReference type="SUPFAM" id="SSF53850">
    <property type="entry name" value="Periplasmic binding protein-like II"/>
    <property type="match status" value="1"/>
</dbReference>
<name>A0AA42KVQ2_9HYPH</name>
<dbReference type="Gene3D" id="3.40.190.10">
    <property type="entry name" value="Periplasmic binding protein-like II"/>
    <property type="match status" value="2"/>
</dbReference>
<keyword evidence="4" id="KW-0804">Transcription</keyword>
<dbReference type="GO" id="GO:0003700">
    <property type="term" value="F:DNA-binding transcription factor activity"/>
    <property type="evidence" value="ECO:0007669"/>
    <property type="project" value="InterPro"/>
</dbReference>
<proteinExistence type="inferred from homology"/>
<dbReference type="PROSITE" id="PS50931">
    <property type="entry name" value="HTH_LYSR"/>
    <property type="match status" value="1"/>
</dbReference>
<dbReference type="Gene3D" id="1.10.10.10">
    <property type="entry name" value="Winged helix-like DNA-binding domain superfamily/Winged helix DNA-binding domain"/>
    <property type="match status" value="1"/>
</dbReference>
<evidence type="ECO:0000259" key="5">
    <source>
        <dbReference type="PROSITE" id="PS50931"/>
    </source>
</evidence>
<sequence length="328" mass="36233">MSKIAAQTPARPEAEFSKRMPPLISLWYFSVAARKKSFVAAAKELNVTPAAISHQIKGLEEHLGVLLFVRHHRKVSLTAEGQLALPLLAEGFGKLAEAVEHIQLQSSEKSVITVCAEPLFATKWLVPRLHRFYARCPDAEVRLQASLSSIDSENSSTTPTTFRRSGIDINVRYGLGHYSELLVDLLWSVRLNPVCAPSLMESAPTSAVENLFALPLLSDSTSDRALQSFGWSEWFQSAGCPNSHKLKETYFGNALLALEAASSGQGLLLADRKVLASELSLGRLAIAHELELECPYSYYVVCPPDTLRHHVAGEFRNWMLEEARSSMD</sequence>
<keyword evidence="2" id="KW-0805">Transcription regulation</keyword>
<evidence type="ECO:0000256" key="4">
    <source>
        <dbReference type="ARBA" id="ARBA00023163"/>
    </source>
</evidence>
<keyword evidence="3" id="KW-0238">DNA-binding</keyword>
<dbReference type="PRINTS" id="PR00039">
    <property type="entry name" value="HTHLYSR"/>
</dbReference>
<dbReference type="InterPro" id="IPR058163">
    <property type="entry name" value="LysR-type_TF_proteobact-type"/>
</dbReference>